<reference evidence="5 6" key="1">
    <citation type="submission" date="2019-08" db="EMBL/GenBank/DDBJ databases">
        <title>Genome sequence of Gelidibacter salicanalis IC162T.</title>
        <authorList>
            <person name="Bowman J.P."/>
        </authorList>
    </citation>
    <scope>NUCLEOTIDE SEQUENCE [LARGE SCALE GENOMIC DNA]</scope>
    <source>
        <strain evidence="5 6">IC162</strain>
    </source>
</reference>
<evidence type="ECO:0000313" key="6">
    <source>
        <dbReference type="Proteomes" id="UP000321734"/>
    </source>
</evidence>
<evidence type="ECO:0000256" key="2">
    <source>
        <dbReference type="ARBA" id="ARBA00023125"/>
    </source>
</evidence>
<dbReference type="SUPFAM" id="SSF100950">
    <property type="entry name" value="NagB/RpiA/CoA transferase-like"/>
    <property type="match status" value="1"/>
</dbReference>
<dbReference type="PANTHER" id="PTHR30363">
    <property type="entry name" value="HTH-TYPE TRANSCRIPTIONAL REGULATOR SRLR-RELATED"/>
    <property type="match status" value="1"/>
</dbReference>
<evidence type="ECO:0000259" key="4">
    <source>
        <dbReference type="PROSITE" id="PS51000"/>
    </source>
</evidence>
<dbReference type="InterPro" id="IPR037171">
    <property type="entry name" value="NagB/RpiA_transferase-like"/>
</dbReference>
<accession>A0A5C7AR06</accession>
<dbReference type="InterPro" id="IPR001034">
    <property type="entry name" value="DeoR_HTH"/>
</dbReference>
<dbReference type="InterPro" id="IPR050313">
    <property type="entry name" value="Carb_Metab_HTH_regulators"/>
</dbReference>
<dbReference type="PRINTS" id="PR00037">
    <property type="entry name" value="HTHLACR"/>
</dbReference>
<dbReference type="SMART" id="SM00420">
    <property type="entry name" value="HTH_DEOR"/>
    <property type="match status" value="1"/>
</dbReference>
<gene>
    <name evidence="5" type="ORF">ES711_00545</name>
</gene>
<dbReference type="AlphaFoldDB" id="A0A5C7AR06"/>
<evidence type="ECO:0000313" key="5">
    <source>
        <dbReference type="EMBL" id="TXE10434.1"/>
    </source>
</evidence>
<dbReference type="PROSITE" id="PS51000">
    <property type="entry name" value="HTH_DEOR_2"/>
    <property type="match status" value="1"/>
</dbReference>
<evidence type="ECO:0000256" key="1">
    <source>
        <dbReference type="ARBA" id="ARBA00023015"/>
    </source>
</evidence>
<organism evidence="5 6">
    <name type="scientific">Gelidibacter salicanalis</name>
    <dbReference type="NCBI Taxonomy" id="291193"/>
    <lineage>
        <taxon>Bacteria</taxon>
        <taxon>Pseudomonadati</taxon>
        <taxon>Bacteroidota</taxon>
        <taxon>Flavobacteriia</taxon>
        <taxon>Flavobacteriales</taxon>
        <taxon>Flavobacteriaceae</taxon>
        <taxon>Gelidibacter</taxon>
    </lineage>
</organism>
<keyword evidence="2" id="KW-0238">DNA-binding</keyword>
<name>A0A5C7AR06_9FLAO</name>
<dbReference type="Pfam" id="PF08220">
    <property type="entry name" value="HTH_DeoR"/>
    <property type="match status" value="1"/>
</dbReference>
<protein>
    <submittedName>
        <fullName evidence="5">DeoR/GlpR transcriptional regulator</fullName>
    </submittedName>
</protein>
<keyword evidence="1" id="KW-0805">Transcription regulation</keyword>
<dbReference type="PANTHER" id="PTHR30363:SF44">
    <property type="entry name" value="AGA OPERON TRANSCRIPTIONAL REPRESSOR-RELATED"/>
    <property type="match status" value="1"/>
</dbReference>
<dbReference type="RefSeq" id="WP_146888435.1">
    <property type="nucleotide sequence ID" value="NZ_VORX01000001.1"/>
</dbReference>
<dbReference type="GO" id="GO:0003677">
    <property type="term" value="F:DNA binding"/>
    <property type="evidence" value="ECO:0007669"/>
    <property type="project" value="UniProtKB-KW"/>
</dbReference>
<feature type="domain" description="HTH deoR-type" evidence="4">
    <location>
        <begin position="3"/>
        <end position="58"/>
    </location>
</feature>
<dbReference type="InterPro" id="IPR018356">
    <property type="entry name" value="Tscrpt_reg_HTH_DeoR_CS"/>
</dbReference>
<sequence length="249" mass="27638">MKKNHRQRLIIDLVMLHRKVDTDQLALDLNVSSDTIRRDLNDLDEKGMLTKVHGGAVSSIQKLFHYNENAVFNREHKNSIATKAIHLLEDGMVAIVSGGTTNLVFVNNLPKTLKATIYTYSLEIALQLTDHPHIETIFIGGKIQKKSVVTTGIEVFQTLSKIHADLCFVGASGITLNEGITDEGYEIALIKRAMVDASDKVVSLITSNKLCVRHNYSVCPLSAIDVMVTDLQPEHHLLEGYADKNILIL</sequence>
<dbReference type="Pfam" id="PF00455">
    <property type="entry name" value="DeoRC"/>
    <property type="match status" value="1"/>
</dbReference>
<dbReference type="InterPro" id="IPR036388">
    <property type="entry name" value="WH-like_DNA-bd_sf"/>
</dbReference>
<dbReference type="PROSITE" id="PS00894">
    <property type="entry name" value="HTH_DEOR_1"/>
    <property type="match status" value="1"/>
</dbReference>
<dbReference type="EMBL" id="VORX01000001">
    <property type="protein sequence ID" value="TXE10434.1"/>
    <property type="molecule type" value="Genomic_DNA"/>
</dbReference>
<dbReference type="GO" id="GO:0003700">
    <property type="term" value="F:DNA-binding transcription factor activity"/>
    <property type="evidence" value="ECO:0007669"/>
    <property type="project" value="InterPro"/>
</dbReference>
<dbReference type="OrthoDB" id="9798651at2"/>
<dbReference type="SUPFAM" id="SSF46785">
    <property type="entry name" value="Winged helix' DNA-binding domain"/>
    <property type="match status" value="1"/>
</dbReference>
<dbReference type="Gene3D" id="3.40.50.1360">
    <property type="match status" value="1"/>
</dbReference>
<comment type="caution">
    <text evidence="5">The sequence shown here is derived from an EMBL/GenBank/DDBJ whole genome shotgun (WGS) entry which is preliminary data.</text>
</comment>
<keyword evidence="3" id="KW-0804">Transcription</keyword>
<dbReference type="Proteomes" id="UP000321734">
    <property type="component" value="Unassembled WGS sequence"/>
</dbReference>
<dbReference type="InterPro" id="IPR014036">
    <property type="entry name" value="DeoR-like_C"/>
</dbReference>
<dbReference type="Gene3D" id="1.10.10.10">
    <property type="entry name" value="Winged helix-like DNA-binding domain superfamily/Winged helix DNA-binding domain"/>
    <property type="match status" value="1"/>
</dbReference>
<proteinExistence type="predicted"/>
<evidence type="ECO:0000256" key="3">
    <source>
        <dbReference type="ARBA" id="ARBA00023163"/>
    </source>
</evidence>
<dbReference type="SMART" id="SM01134">
    <property type="entry name" value="DeoRC"/>
    <property type="match status" value="1"/>
</dbReference>
<keyword evidence="6" id="KW-1185">Reference proteome</keyword>
<dbReference type="InterPro" id="IPR036390">
    <property type="entry name" value="WH_DNA-bd_sf"/>
</dbReference>